<name>A0A398CH86_9BACL</name>
<evidence type="ECO:0000313" key="3">
    <source>
        <dbReference type="EMBL" id="RIE02576.1"/>
    </source>
</evidence>
<evidence type="ECO:0000313" key="4">
    <source>
        <dbReference type="Proteomes" id="UP000266340"/>
    </source>
</evidence>
<dbReference type="Proteomes" id="UP000266340">
    <property type="component" value="Unassembled WGS sequence"/>
</dbReference>
<keyword evidence="3" id="KW-0547">Nucleotide-binding</keyword>
<protein>
    <submittedName>
        <fullName evidence="3">ATP-binding protein</fullName>
    </submittedName>
</protein>
<comment type="caution">
    <text evidence="3">The sequence shown here is derived from an EMBL/GenBank/DDBJ whole genome shotgun (WGS) entry which is preliminary data.</text>
</comment>
<sequence>MPLSIYSKLPVFSYFLLLCYDERSGKSANDDEKDEWRGAGLDEHRKEWNTSLVRLSNRLADLERLHVSLEEIGARSAWPERIIRDLTLAAEELLTNTISYGFPGGGEQEIVMTVHAAAGFIELSLEDGGVPFNPLESEDPDITLGVDERRIGGLGVYFAKQLVDSMEYERTPGGRNRIRLRKTY</sequence>
<organism evidence="3 4">
    <name type="scientific">Cohnella faecalis</name>
    <dbReference type="NCBI Taxonomy" id="2315694"/>
    <lineage>
        <taxon>Bacteria</taxon>
        <taxon>Bacillati</taxon>
        <taxon>Bacillota</taxon>
        <taxon>Bacilli</taxon>
        <taxon>Bacillales</taxon>
        <taxon>Paenibacillaceae</taxon>
        <taxon>Cohnella</taxon>
    </lineage>
</organism>
<keyword evidence="1" id="KW-0175">Coiled coil</keyword>
<dbReference type="AlphaFoldDB" id="A0A398CH86"/>
<dbReference type="Pfam" id="PF13581">
    <property type="entry name" value="HATPase_c_2"/>
    <property type="match status" value="1"/>
</dbReference>
<dbReference type="EMBL" id="QXJM01000039">
    <property type="protein sequence ID" value="RIE02576.1"/>
    <property type="molecule type" value="Genomic_DNA"/>
</dbReference>
<dbReference type="InterPro" id="IPR003594">
    <property type="entry name" value="HATPase_dom"/>
</dbReference>
<feature type="domain" description="Histidine kinase/HSP90-like ATPase" evidence="2">
    <location>
        <begin position="56"/>
        <end position="182"/>
    </location>
</feature>
<keyword evidence="3" id="KW-0067">ATP-binding</keyword>
<reference evidence="3 4" key="1">
    <citation type="submission" date="2018-09" db="EMBL/GenBank/DDBJ databases">
        <title>Cohnella cavernae sp. nov., isolated from a karst cave.</title>
        <authorList>
            <person name="Zhu H."/>
        </authorList>
    </citation>
    <scope>NUCLEOTIDE SEQUENCE [LARGE SCALE GENOMIC DNA]</scope>
    <source>
        <strain evidence="3 4">K2E09-144</strain>
    </source>
</reference>
<evidence type="ECO:0000259" key="2">
    <source>
        <dbReference type="Pfam" id="PF13581"/>
    </source>
</evidence>
<feature type="coiled-coil region" evidence="1">
    <location>
        <begin position="45"/>
        <end position="72"/>
    </location>
</feature>
<keyword evidence="4" id="KW-1185">Reference proteome</keyword>
<dbReference type="InterPro" id="IPR036890">
    <property type="entry name" value="HATPase_C_sf"/>
</dbReference>
<dbReference type="SUPFAM" id="SSF55874">
    <property type="entry name" value="ATPase domain of HSP90 chaperone/DNA topoisomerase II/histidine kinase"/>
    <property type="match status" value="1"/>
</dbReference>
<dbReference type="CDD" id="cd16936">
    <property type="entry name" value="HATPase_RsbW-like"/>
    <property type="match status" value="1"/>
</dbReference>
<proteinExistence type="predicted"/>
<dbReference type="GO" id="GO:0005524">
    <property type="term" value="F:ATP binding"/>
    <property type="evidence" value="ECO:0007669"/>
    <property type="project" value="UniProtKB-KW"/>
</dbReference>
<accession>A0A398CH86</accession>
<gene>
    <name evidence="3" type="ORF">D3H35_17990</name>
</gene>
<dbReference type="Gene3D" id="3.30.565.10">
    <property type="entry name" value="Histidine kinase-like ATPase, C-terminal domain"/>
    <property type="match status" value="1"/>
</dbReference>
<evidence type="ECO:0000256" key="1">
    <source>
        <dbReference type="SAM" id="Coils"/>
    </source>
</evidence>